<geneLocation type="plasmid" evidence="1 2">
    <name>p1_010030</name>
</geneLocation>
<sequence>MRANFQQTLQDYGLDYATAKALGAPMLACTGMIVPDIAPHLALLITNFPRPVTTYTEPVDFAYAGGLQATVTGVPKTSHTSNLQFIETDFGQIQGFMELLMANGGVTDCTVYDGRQGRFMQAYQLTDCAITFEPSEFDAEGRSTLLKVSAPMSYMYMGLNTKLGTSTVVGQITGASNVVDQFLNKANQTLNIVRAGNSLVRAIGDLF</sequence>
<dbReference type="EMBL" id="CP029389">
    <property type="protein sequence ID" value="AWL27149.1"/>
    <property type="molecule type" value="Genomic_DNA"/>
</dbReference>
<keyword evidence="2" id="KW-1185">Reference proteome</keyword>
<keyword evidence="1" id="KW-0614">Plasmid</keyword>
<name>A0A2S2F879_9GAMM</name>
<dbReference type="Proteomes" id="UP000245977">
    <property type="component" value="Plasmid p1_010030"/>
</dbReference>
<evidence type="ECO:0008006" key="3">
    <source>
        <dbReference type="Google" id="ProtNLM"/>
    </source>
</evidence>
<gene>
    <name evidence="1" type="ORF">DJ533_00245</name>
</gene>
<proteinExistence type="predicted"/>
<dbReference type="KEGG" id="adv:DJ533_00245"/>
<evidence type="ECO:0000313" key="2">
    <source>
        <dbReference type="Proteomes" id="UP000245977"/>
    </source>
</evidence>
<dbReference type="RefSeq" id="WP_065994784.1">
    <property type="nucleotide sequence ID" value="NZ_CP029389.2"/>
</dbReference>
<evidence type="ECO:0000313" key="1">
    <source>
        <dbReference type="EMBL" id="AWL27149.1"/>
    </source>
</evidence>
<accession>A0A2S2F879</accession>
<dbReference type="STRING" id="1871111.GCA_001704615_00903"/>
<dbReference type="OrthoDB" id="6685785at2"/>
<protein>
    <recommendedName>
        <fullName evidence="3">Phage tail protein</fullName>
    </recommendedName>
</protein>
<reference evidence="1" key="1">
    <citation type="submission" date="2019-08" db="EMBL/GenBank/DDBJ databases">
        <title>The complete genome of Acinetobacter defluvii strain WCHAD010030.</title>
        <authorList>
            <person name="Hu Y."/>
            <person name="Qin J."/>
            <person name="Feng Y."/>
            <person name="Zong Z."/>
        </authorList>
    </citation>
    <scope>NUCLEOTIDE SEQUENCE</scope>
    <source>
        <strain evidence="1">WCHA30</strain>
        <plasmid evidence="1">p1_010030</plasmid>
    </source>
</reference>
<organism evidence="1 2">
    <name type="scientific">Acinetobacter defluvii</name>
    <dbReference type="NCBI Taxonomy" id="1871111"/>
    <lineage>
        <taxon>Bacteria</taxon>
        <taxon>Pseudomonadati</taxon>
        <taxon>Pseudomonadota</taxon>
        <taxon>Gammaproteobacteria</taxon>
        <taxon>Moraxellales</taxon>
        <taxon>Moraxellaceae</taxon>
        <taxon>Acinetobacter</taxon>
    </lineage>
</organism>
<dbReference type="AlphaFoldDB" id="A0A2S2F879"/>